<evidence type="ECO:0000256" key="3">
    <source>
        <dbReference type="SAM" id="MobiDB-lite"/>
    </source>
</evidence>
<dbReference type="Pfam" id="PF13306">
    <property type="entry name" value="LRR_5"/>
    <property type="match status" value="2"/>
</dbReference>
<dbReference type="InterPro" id="IPR001611">
    <property type="entry name" value="Leu-rich_rpt"/>
</dbReference>
<dbReference type="Proteomes" id="UP000230750">
    <property type="component" value="Unassembled WGS sequence"/>
</dbReference>
<feature type="compositionally biased region" description="Polar residues" evidence="3">
    <location>
        <begin position="616"/>
        <end position="631"/>
    </location>
</feature>
<dbReference type="InterPro" id="IPR003591">
    <property type="entry name" value="Leu-rich_rpt_typical-subtyp"/>
</dbReference>
<accession>A0A2G8KXG8</accession>
<dbReference type="PANTHER" id="PTHR24366">
    <property type="entry name" value="IG(IMMUNOGLOBULIN) AND LRR(LEUCINE RICH REPEAT) DOMAINS"/>
    <property type="match status" value="1"/>
</dbReference>
<evidence type="ECO:0000313" key="6">
    <source>
        <dbReference type="Proteomes" id="UP000230750"/>
    </source>
</evidence>
<sequence length="631" mass="72022">MPTTTRPGNTAKCTQLCKVNSHPNENKWSADCSSSNFSDVPKACNFVEELKTDHNSIHNIYRAAFANYRHLLFLSMRNNGIYTIEADSFVNTKLEDIDLSENDLQTLPASAFNNLTNLTQLKLRSNRLNAIGSYNLPKLILLNLSNNEINQLNRSSFRRMPRIKYLDLSGNRITHLGNNCLGKLRDLVTLKLSHNRIAYINIVAFVYLVKLEELHLDYNSLSDLTIPDKMFQYQLQLRLLNLSGNNLQHLRASLLYDVHESLEYLEARSNDMTLIEESAFINFSKLRGVDLTSNKLSDDSGSAIQILYKNSQEKVQIFLAGNPICEEYVIDFQNLYNTTVFCDENETKEYVDHDHMSRLSRTTQRIKTSDKTEHETLTTICVIAAAVLLALIVLLLFISKKYRYRRRNYARTMNNMGYNYPHDADTVSRCPNRNLRPVPPPPVLERDPPPVPERGPNIAPTEEVKGPYMNGTFGSNSTASYIQPRSTPCSTIQSTCRHHHQHPPPQRDHRVPNKTLPPRPAMSIPDLRQSADTSAKVNRSQSITVIGTNIAGGSCRQMRVSGLPKVHQWRRRVSRHFPGMYTQRRETRDGRPIDEGRQEEESTYMIRQETEDGKPINSTLKTNNSEPTDNS</sequence>
<dbReference type="Gene3D" id="3.80.10.10">
    <property type="entry name" value="Ribonuclease Inhibitor"/>
    <property type="match status" value="3"/>
</dbReference>
<keyword evidence="2" id="KW-0677">Repeat</keyword>
<feature type="compositionally biased region" description="Basic and acidic residues" evidence="3">
    <location>
        <begin position="583"/>
        <end position="600"/>
    </location>
</feature>
<dbReference type="InterPro" id="IPR032675">
    <property type="entry name" value="LRR_dom_sf"/>
</dbReference>
<dbReference type="Pfam" id="PF13855">
    <property type="entry name" value="LRR_8"/>
    <property type="match status" value="1"/>
</dbReference>
<feature type="region of interest" description="Disordered" evidence="3">
    <location>
        <begin position="427"/>
        <end position="538"/>
    </location>
</feature>
<comment type="caution">
    <text evidence="5">The sequence shown here is derived from an EMBL/GenBank/DDBJ whole genome shotgun (WGS) entry which is preliminary data.</text>
</comment>
<evidence type="ECO:0000256" key="1">
    <source>
        <dbReference type="ARBA" id="ARBA00022614"/>
    </source>
</evidence>
<protein>
    <submittedName>
        <fullName evidence="5">Uncharacterized protein</fullName>
    </submittedName>
</protein>
<dbReference type="PANTHER" id="PTHR24366:SF170">
    <property type="entry name" value="RE50361P"/>
    <property type="match status" value="1"/>
</dbReference>
<feature type="transmembrane region" description="Helical" evidence="4">
    <location>
        <begin position="377"/>
        <end position="398"/>
    </location>
</feature>
<dbReference type="STRING" id="307972.A0A2G8KXG8"/>
<dbReference type="PROSITE" id="PS51450">
    <property type="entry name" value="LRR"/>
    <property type="match status" value="1"/>
</dbReference>
<organism evidence="5 6">
    <name type="scientific">Stichopus japonicus</name>
    <name type="common">Sea cucumber</name>
    <dbReference type="NCBI Taxonomy" id="307972"/>
    <lineage>
        <taxon>Eukaryota</taxon>
        <taxon>Metazoa</taxon>
        <taxon>Echinodermata</taxon>
        <taxon>Eleutherozoa</taxon>
        <taxon>Echinozoa</taxon>
        <taxon>Holothuroidea</taxon>
        <taxon>Aspidochirotacea</taxon>
        <taxon>Aspidochirotida</taxon>
        <taxon>Stichopodidae</taxon>
        <taxon>Apostichopus</taxon>
    </lineage>
</organism>
<keyword evidence="6" id="KW-1185">Reference proteome</keyword>
<dbReference type="SMART" id="SM00369">
    <property type="entry name" value="LRR_TYP"/>
    <property type="match status" value="8"/>
</dbReference>
<dbReference type="SUPFAM" id="SSF52047">
    <property type="entry name" value="RNI-like"/>
    <property type="match status" value="1"/>
</dbReference>
<gene>
    <name evidence="5" type="ORF">BSL78_10393</name>
</gene>
<dbReference type="EMBL" id="MRZV01000316">
    <property type="protein sequence ID" value="PIK52704.1"/>
    <property type="molecule type" value="Genomic_DNA"/>
</dbReference>
<keyword evidence="4" id="KW-1133">Transmembrane helix</keyword>
<feature type="region of interest" description="Disordered" evidence="3">
    <location>
        <begin position="583"/>
        <end position="631"/>
    </location>
</feature>
<proteinExistence type="predicted"/>
<keyword evidence="1" id="KW-0433">Leucine-rich repeat</keyword>
<evidence type="ECO:0000256" key="4">
    <source>
        <dbReference type="SAM" id="Phobius"/>
    </source>
</evidence>
<dbReference type="AlphaFoldDB" id="A0A2G8KXG8"/>
<evidence type="ECO:0000256" key="2">
    <source>
        <dbReference type="ARBA" id="ARBA00022737"/>
    </source>
</evidence>
<keyword evidence="4" id="KW-0472">Membrane</keyword>
<keyword evidence="4" id="KW-0812">Transmembrane</keyword>
<feature type="compositionally biased region" description="Pro residues" evidence="3">
    <location>
        <begin position="437"/>
        <end position="453"/>
    </location>
</feature>
<evidence type="ECO:0000313" key="5">
    <source>
        <dbReference type="EMBL" id="PIK52704.1"/>
    </source>
</evidence>
<dbReference type="OrthoDB" id="8400687at2759"/>
<dbReference type="InterPro" id="IPR026906">
    <property type="entry name" value="LRR_5"/>
</dbReference>
<feature type="compositionally biased region" description="Polar residues" evidence="3">
    <location>
        <begin position="472"/>
        <end position="495"/>
    </location>
</feature>
<reference evidence="5 6" key="1">
    <citation type="journal article" date="2017" name="PLoS Biol.">
        <title>The sea cucumber genome provides insights into morphological evolution and visceral regeneration.</title>
        <authorList>
            <person name="Zhang X."/>
            <person name="Sun L."/>
            <person name="Yuan J."/>
            <person name="Sun Y."/>
            <person name="Gao Y."/>
            <person name="Zhang L."/>
            <person name="Li S."/>
            <person name="Dai H."/>
            <person name="Hamel J.F."/>
            <person name="Liu C."/>
            <person name="Yu Y."/>
            <person name="Liu S."/>
            <person name="Lin W."/>
            <person name="Guo K."/>
            <person name="Jin S."/>
            <person name="Xu P."/>
            <person name="Storey K.B."/>
            <person name="Huan P."/>
            <person name="Zhang T."/>
            <person name="Zhou Y."/>
            <person name="Zhang J."/>
            <person name="Lin C."/>
            <person name="Li X."/>
            <person name="Xing L."/>
            <person name="Huo D."/>
            <person name="Sun M."/>
            <person name="Wang L."/>
            <person name="Mercier A."/>
            <person name="Li F."/>
            <person name="Yang H."/>
            <person name="Xiang J."/>
        </authorList>
    </citation>
    <scope>NUCLEOTIDE SEQUENCE [LARGE SCALE GENOMIC DNA]</scope>
    <source>
        <strain evidence="5">Shaxun</strain>
        <tissue evidence="5">Muscle</tissue>
    </source>
</reference>
<name>A0A2G8KXG8_STIJA</name>